<dbReference type="PANTHER" id="PTHR47482">
    <property type="entry name" value="OS11G0632001 PROTEIN"/>
    <property type="match status" value="1"/>
</dbReference>
<evidence type="ECO:0000256" key="1">
    <source>
        <dbReference type="SAM" id="MobiDB-lite"/>
    </source>
</evidence>
<name>A0A368R883_SETIT</name>
<evidence type="ECO:0000313" key="2">
    <source>
        <dbReference type="EMBL" id="RCV26278.1"/>
    </source>
</evidence>
<organism evidence="2">
    <name type="scientific">Setaria italica</name>
    <name type="common">Foxtail millet</name>
    <name type="synonym">Panicum italicum</name>
    <dbReference type="NCBI Taxonomy" id="4555"/>
    <lineage>
        <taxon>Eukaryota</taxon>
        <taxon>Viridiplantae</taxon>
        <taxon>Streptophyta</taxon>
        <taxon>Embryophyta</taxon>
        <taxon>Tracheophyta</taxon>
        <taxon>Spermatophyta</taxon>
        <taxon>Magnoliopsida</taxon>
        <taxon>Liliopsida</taxon>
        <taxon>Poales</taxon>
        <taxon>Poaceae</taxon>
        <taxon>PACMAD clade</taxon>
        <taxon>Panicoideae</taxon>
        <taxon>Panicodae</taxon>
        <taxon>Paniceae</taxon>
        <taxon>Cenchrinae</taxon>
        <taxon>Setaria</taxon>
    </lineage>
</organism>
<accession>A0A368R883</accession>
<reference evidence="2" key="2">
    <citation type="submission" date="2015-07" db="EMBL/GenBank/DDBJ databases">
        <authorList>
            <person name="Noorani M."/>
        </authorList>
    </citation>
    <scope>NUCLEOTIDE SEQUENCE</scope>
    <source>
        <strain evidence="2">Yugu1</strain>
    </source>
</reference>
<protein>
    <recommendedName>
        <fullName evidence="3">FAR1 domain-containing protein</fullName>
    </recommendedName>
</protein>
<feature type="compositionally biased region" description="Basic and acidic residues" evidence="1">
    <location>
        <begin position="1"/>
        <end position="34"/>
    </location>
</feature>
<dbReference type="EMBL" id="CM003532">
    <property type="protein sequence ID" value="RCV26278.1"/>
    <property type="molecule type" value="Genomic_DNA"/>
</dbReference>
<sequence>MNDMRVAVDVRNTEVPERSPRRSEPPQPGERDTIDSCIKVPEMLESSSTRFRTPPTQIGCQQGSNEDRTITTGRQGVVFLPPDTLDANQMIASEEEIPPQTHNESLDPNMIPREGMSFHTEAEAKAFYMRYAQLAGFGVKMCNKKKFSRVMRCSCEGKGDFYKGDEALRVRNKTTMKTKCKAHLKFTRVYDSEGNEVDMIIENANLFHNHLLHTPLKTKKMRSHKSTEPVLYQIIDELQEASVSTQSIKNVLQNMHGGAELVPITSRDIENR</sequence>
<evidence type="ECO:0008006" key="3">
    <source>
        <dbReference type="Google" id="ProtNLM"/>
    </source>
</evidence>
<proteinExistence type="predicted"/>
<dbReference type="OrthoDB" id="689639at2759"/>
<dbReference type="AlphaFoldDB" id="A0A368R883"/>
<feature type="compositionally biased region" description="Polar residues" evidence="1">
    <location>
        <begin position="45"/>
        <end position="68"/>
    </location>
</feature>
<feature type="region of interest" description="Disordered" evidence="1">
    <location>
        <begin position="1"/>
        <end position="68"/>
    </location>
</feature>
<gene>
    <name evidence="2" type="ORF">SETIT_5G232700v2</name>
</gene>
<dbReference type="PANTHER" id="PTHR47482:SF16">
    <property type="entry name" value="PROTEIN FAR1-RELATED SEQUENCE"/>
    <property type="match status" value="1"/>
</dbReference>
<reference evidence="2" key="1">
    <citation type="journal article" date="2012" name="Nat. Biotechnol.">
        <title>Reference genome sequence of the model plant Setaria.</title>
        <authorList>
            <person name="Bennetzen J.L."/>
            <person name="Schmutz J."/>
            <person name="Wang H."/>
            <person name="Percifield R."/>
            <person name="Hawkins J."/>
            <person name="Pontaroli A.C."/>
            <person name="Estep M."/>
            <person name="Feng L."/>
            <person name="Vaughn J.N."/>
            <person name="Grimwood J."/>
            <person name="Jenkins J."/>
            <person name="Barry K."/>
            <person name="Lindquist E."/>
            <person name="Hellsten U."/>
            <person name="Deshpande S."/>
            <person name="Wang X."/>
            <person name="Wu X."/>
            <person name="Mitros T."/>
            <person name="Triplett J."/>
            <person name="Yang X."/>
            <person name="Ye C.Y."/>
            <person name="Mauro-Herrera M."/>
            <person name="Wang L."/>
            <person name="Li P."/>
            <person name="Sharma M."/>
            <person name="Sharma R."/>
            <person name="Ronald P.C."/>
            <person name="Panaud O."/>
            <person name="Kellogg E.A."/>
            <person name="Brutnell T.P."/>
            <person name="Doust A.N."/>
            <person name="Tuskan G.A."/>
            <person name="Rokhsar D."/>
            <person name="Devos K.M."/>
        </authorList>
    </citation>
    <scope>NUCLEOTIDE SEQUENCE [LARGE SCALE GENOMIC DNA]</scope>
    <source>
        <strain evidence="2">Yugu1</strain>
    </source>
</reference>